<proteinExistence type="predicted"/>
<comment type="caution">
    <text evidence="1">The sequence shown here is derived from an EMBL/GenBank/DDBJ whole genome shotgun (WGS) entry which is preliminary data.</text>
</comment>
<reference evidence="1 2" key="1">
    <citation type="journal article" date="2024" name="Ann. Entomol. Soc. Am.">
        <title>Genomic analyses of the southern and eastern yellowjacket wasps (Hymenoptera: Vespidae) reveal evolutionary signatures of social life.</title>
        <authorList>
            <person name="Catto M.A."/>
            <person name="Caine P.B."/>
            <person name="Orr S.E."/>
            <person name="Hunt B.G."/>
            <person name="Goodisman M.A.D."/>
        </authorList>
    </citation>
    <scope>NUCLEOTIDE SEQUENCE [LARGE SCALE GENOMIC DNA]</scope>
    <source>
        <strain evidence="1">232</strain>
        <tissue evidence="1">Head and thorax</tissue>
    </source>
</reference>
<dbReference type="AlphaFoldDB" id="A0ABD2CSG9"/>
<protein>
    <submittedName>
        <fullName evidence="1">Uncharacterized protein</fullName>
    </submittedName>
</protein>
<gene>
    <name evidence="1" type="ORF">V1477_004416</name>
</gene>
<dbReference type="Proteomes" id="UP001607303">
    <property type="component" value="Unassembled WGS sequence"/>
</dbReference>
<evidence type="ECO:0000313" key="1">
    <source>
        <dbReference type="EMBL" id="KAL2747724.1"/>
    </source>
</evidence>
<accession>A0ABD2CSG9</accession>
<sequence length="59" mass="7113">MYIKLEFESLQEVKLIFKNALQIQTSMYDKMKKIFCLSQRSYKRNITEFCSITSTSYSR</sequence>
<name>A0ABD2CSG9_VESMC</name>
<dbReference type="EMBL" id="JAYRBN010000035">
    <property type="protein sequence ID" value="KAL2747724.1"/>
    <property type="molecule type" value="Genomic_DNA"/>
</dbReference>
<keyword evidence="2" id="KW-1185">Reference proteome</keyword>
<evidence type="ECO:0000313" key="2">
    <source>
        <dbReference type="Proteomes" id="UP001607303"/>
    </source>
</evidence>
<organism evidence="1 2">
    <name type="scientific">Vespula maculifrons</name>
    <name type="common">Eastern yellow jacket</name>
    <name type="synonym">Wasp</name>
    <dbReference type="NCBI Taxonomy" id="7453"/>
    <lineage>
        <taxon>Eukaryota</taxon>
        <taxon>Metazoa</taxon>
        <taxon>Ecdysozoa</taxon>
        <taxon>Arthropoda</taxon>
        <taxon>Hexapoda</taxon>
        <taxon>Insecta</taxon>
        <taxon>Pterygota</taxon>
        <taxon>Neoptera</taxon>
        <taxon>Endopterygota</taxon>
        <taxon>Hymenoptera</taxon>
        <taxon>Apocrita</taxon>
        <taxon>Aculeata</taxon>
        <taxon>Vespoidea</taxon>
        <taxon>Vespidae</taxon>
        <taxon>Vespinae</taxon>
        <taxon>Vespula</taxon>
    </lineage>
</organism>